<dbReference type="STRING" id="1122133.SAMN02745157_0881"/>
<proteinExistence type="predicted"/>
<keyword evidence="3" id="KW-1185">Reference proteome</keyword>
<name>A0A1M4W580_9HYPH</name>
<dbReference type="EMBL" id="FQUP01000001">
    <property type="protein sequence ID" value="SHE76310.1"/>
    <property type="molecule type" value="Genomic_DNA"/>
</dbReference>
<organism evidence="2 3">
    <name type="scientific">Kaistia soli DSM 19436</name>
    <dbReference type="NCBI Taxonomy" id="1122133"/>
    <lineage>
        <taxon>Bacteria</taxon>
        <taxon>Pseudomonadati</taxon>
        <taxon>Pseudomonadota</taxon>
        <taxon>Alphaproteobacteria</taxon>
        <taxon>Hyphomicrobiales</taxon>
        <taxon>Kaistiaceae</taxon>
        <taxon>Kaistia</taxon>
    </lineage>
</organism>
<protein>
    <submittedName>
        <fullName evidence="2">Uncharacterized protein</fullName>
    </submittedName>
</protein>
<sequence length="194" mass="20495">MRSRASRLSGIAVASAFALALSGVVATAGEVASKASEAETLLGEGKMAEAIDALDASVEAFWKAAPLSFRKALFVDSVTGFGEFQPRANAAFAPSSELKIYVEPVGFGWKEVTEGETVTFRTSIEIRSDKGLILAKSASPAVLEKTSRSKSRDFHITVTFDLPALKPGPYKLILTVTDEATGKSAPIELPLTIS</sequence>
<dbReference type="AlphaFoldDB" id="A0A1M4W580"/>
<dbReference type="Proteomes" id="UP000184485">
    <property type="component" value="Unassembled WGS sequence"/>
</dbReference>
<evidence type="ECO:0000313" key="2">
    <source>
        <dbReference type="EMBL" id="SHE76310.1"/>
    </source>
</evidence>
<reference evidence="2 3" key="1">
    <citation type="submission" date="2016-11" db="EMBL/GenBank/DDBJ databases">
        <authorList>
            <person name="Jaros S."/>
            <person name="Januszkiewicz K."/>
            <person name="Wedrychowicz H."/>
        </authorList>
    </citation>
    <scope>NUCLEOTIDE SEQUENCE [LARGE SCALE GENOMIC DNA]</scope>
    <source>
        <strain evidence="2 3">DSM 19436</strain>
    </source>
</reference>
<keyword evidence="1" id="KW-0732">Signal</keyword>
<evidence type="ECO:0000256" key="1">
    <source>
        <dbReference type="SAM" id="SignalP"/>
    </source>
</evidence>
<feature type="signal peptide" evidence="1">
    <location>
        <begin position="1"/>
        <end position="28"/>
    </location>
</feature>
<gene>
    <name evidence="2" type="ORF">SAMN02745157_0881</name>
</gene>
<evidence type="ECO:0000313" key="3">
    <source>
        <dbReference type="Proteomes" id="UP000184485"/>
    </source>
</evidence>
<feature type="chain" id="PRO_5012115460" evidence="1">
    <location>
        <begin position="29"/>
        <end position="194"/>
    </location>
</feature>
<accession>A0A1M4W580</accession>